<dbReference type="InterPro" id="IPR016181">
    <property type="entry name" value="Acyl_CoA_acyltransferase"/>
</dbReference>
<dbReference type="NCBIfam" id="NF002367">
    <property type="entry name" value="PRK01346.1-4"/>
    <property type="match status" value="1"/>
</dbReference>
<gene>
    <name evidence="6" type="ORF">LX16_1158</name>
</gene>
<evidence type="ECO:0000256" key="4">
    <source>
        <dbReference type="HAMAP-Rule" id="MF_01812"/>
    </source>
</evidence>
<reference evidence="6 7" key="1">
    <citation type="journal article" date="2013" name="Stand. Genomic Sci.">
        <title>Genomic Encyclopedia of Type Strains, Phase I: The one thousand microbial genomes (KMG-I) project.</title>
        <authorList>
            <person name="Kyrpides N.C."/>
            <person name="Woyke T."/>
            <person name="Eisen J.A."/>
            <person name="Garrity G."/>
            <person name="Lilburn T.G."/>
            <person name="Beck B.J."/>
            <person name="Whitman W.B."/>
            <person name="Hugenholtz P."/>
            <person name="Klenk H.P."/>
        </authorList>
    </citation>
    <scope>NUCLEOTIDE SEQUENCE [LARGE SCALE GENOMIC DNA]</scope>
    <source>
        <strain evidence="6 7">DSM 45044</strain>
    </source>
</reference>
<dbReference type="EMBL" id="VLLL01000005">
    <property type="protein sequence ID" value="TWJ15448.1"/>
    <property type="molecule type" value="Genomic_DNA"/>
</dbReference>
<dbReference type="GO" id="GO:0030649">
    <property type="term" value="P:aminoglycoside antibiotic catabolic process"/>
    <property type="evidence" value="ECO:0007669"/>
    <property type="project" value="TreeGrafter"/>
</dbReference>
<comment type="similarity">
    <text evidence="1 4">Belongs to the acetyltransferase Eis family.</text>
</comment>
<evidence type="ECO:0000256" key="1">
    <source>
        <dbReference type="ARBA" id="ARBA00009213"/>
    </source>
</evidence>
<evidence type="ECO:0000259" key="5">
    <source>
        <dbReference type="PROSITE" id="PS51186"/>
    </source>
</evidence>
<keyword evidence="2 4" id="KW-0808">Transferase</keyword>
<sequence>MVTEFRPPRSDEMTAYYRVLPYANGYPSWEPADAAWHGGPEPWPPQRSPASAEQLETWATADLRDTAFHPIGAFVDGVCVGGSAMISFEVTVPGGGTVRMGGVTATGVVATHRRRGYLRRMMQAMFDAALERGEPLAMLSASEGSIYGRFGFSPATHRTRWELARHEAVLRPAEPDPGSLELVDAARAKEAWPPVHAEVRRNRVGELRPQPGRWDGLSDEPDGTNGPMRYLLHRDRHGHVDGVANFRLPWSPTAAHAGTLVVEALEATNPVAYRALWELLIDFDLTKTVVAAARPRDEPLRWMLTNPRAMRVTRQTDNLWARLLDVPRALTQRSYSTPGELKFTIDGDRMCPANNGTWQLRTTDDTAATCVPTDATPDMTITPAALGSLYFGGMSAHHLAYAGHVTPHTDGAVDALSRMFRTDPEPHNSFGF</sequence>
<dbReference type="Pfam" id="PF13530">
    <property type="entry name" value="SCP2_2"/>
    <property type="match status" value="1"/>
</dbReference>
<dbReference type="RefSeq" id="WP_211354302.1">
    <property type="nucleotide sequence ID" value="NZ_BAABIJ010000001.1"/>
</dbReference>
<organism evidence="6 7">
    <name type="scientific">Stackebrandtia albiflava</name>
    <dbReference type="NCBI Taxonomy" id="406432"/>
    <lineage>
        <taxon>Bacteria</taxon>
        <taxon>Bacillati</taxon>
        <taxon>Actinomycetota</taxon>
        <taxon>Actinomycetes</taxon>
        <taxon>Glycomycetales</taxon>
        <taxon>Glycomycetaceae</taxon>
        <taxon>Stackebrandtia</taxon>
    </lineage>
</organism>
<dbReference type="Proteomes" id="UP000321617">
    <property type="component" value="Unassembled WGS sequence"/>
</dbReference>
<evidence type="ECO:0000313" key="6">
    <source>
        <dbReference type="EMBL" id="TWJ15448.1"/>
    </source>
</evidence>
<dbReference type="PANTHER" id="PTHR37817">
    <property type="entry name" value="N-ACETYLTRANSFERASE EIS"/>
    <property type="match status" value="1"/>
</dbReference>
<name>A0A562VC65_9ACTN</name>
<proteinExistence type="inferred from homology"/>
<comment type="caution">
    <text evidence="4">Lacks conserved residue(s) required for the propagation of feature annotation.</text>
</comment>
<keyword evidence="7" id="KW-1185">Reference proteome</keyword>
<feature type="active site" description="Proton acceptor; via carboxylate" evidence="4">
    <location>
        <position position="432"/>
    </location>
</feature>
<dbReference type="PROSITE" id="PS51186">
    <property type="entry name" value="GNAT"/>
    <property type="match status" value="1"/>
</dbReference>
<keyword evidence="3 4" id="KW-0012">Acyltransferase</keyword>
<accession>A0A562VC65</accession>
<dbReference type="InterPro" id="IPR022902">
    <property type="entry name" value="NAcTrfase_Eis"/>
</dbReference>
<evidence type="ECO:0000256" key="3">
    <source>
        <dbReference type="ARBA" id="ARBA00023315"/>
    </source>
</evidence>
<dbReference type="Pfam" id="PF13527">
    <property type="entry name" value="Acetyltransf_9"/>
    <property type="match status" value="1"/>
</dbReference>
<dbReference type="SUPFAM" id="SSF55729">
    <property type="entry name" value="Acyl-CoA N-acyltransferases (Nat)"/>
    <property type="match status" value="1"/>
</dbReference>
<evidence type="ECO:0000256" key="2">
    <source>
        <dbReference type="ARBA" id="ARBA00022679"/>
    </source>
</evidence>
<dbReference type="SUPFAM" id="SSF55718">
    <property type="entry name" value="SCP-like"/>
    <property type="match status" value="1"/>
</dbReference>
<feature type="binding site" evidence="4">
    <location>
        <begin position="114"/>
        <end position="119"/>
    </location>
    <ligand>
        <name>acetyl-CoA</name>
        <dbReference type="ChEBI" id="CHEBI:57288"/>
    </ligand>
</feature>
<evidence type="ECO:0000313" key="7">
    <source>
        <dbReference type="Proteomes" id="UP000321617"/>
    </source>
</evidence>
<dbReference type="GO" id="GO:0034069">
    <property type="term" value="F:aminoglycoside N-acetyltransferase activity"/>
    <property type="evidence" value="ECO:0007669"/>
    <property type="project" value="TreeGrafter"/>
</dbReference>
<dbReference type="HAMAP" id="MF_01812">
    <property type="entry name" value="Eis"/>
    <property type="match status" value="1"/>
</dbReference>
<comment type="caution">
    <text evidence="6">The sequence shown here is derived from an EMBL/GenBank/DDBJ whole genome shotgun (WGS) entry which is preliminary data.</text>
</comment>
<comment type="subunit">
    <text evidence="4">Homohexamer; trimer of dimers.</text>
</comment>
<dbReference type="CDD" id="cd04301">
    <property type="entry name" value="NAT_SF"/>
    <property type="match status" value="1"/>
</dbReference>
<dbReference type="InterPro" id="IPR000182">
    <property type="entry name" value="GNAT_dom"/>
</dbReference>
<dbReference type="InterPro" id="IPR036527">
    <property type="entry name" value="SCP2_sterol-bd_dom_sf"/>
</dbReference>
<dbReference type="InterPro" id="IPR041380">
    <property type="entry name" value="Acetyltransf_17"/>
</dbReference>
<dbReference type="Gene3D" id="3.30.1050.10">
    <property type="entry name" value="SCP2 sterol-binding domain"/>
    <property type="match status" value="1"/>
</dbReference>
<dbReference type="AlphaFoldDB" id="A0A562VC65"/>
<dbReference type="Pfam" id="PF17668">
    <property type="entry name" value="Acetyltransf_17"/>
    <property type="match status" value="1"/>
</dbReference>
<feature type="active site" description="Proton donor" evidence="4">
    <location>
        <position position="147"/>
    </location>
</feature>
<protein>
    <submittedName>
        <fullName evidence="6">Putative acetyltransferase</fullName>
    </submittedName>
</protein>
<dbReference type="InterPro" id="IPR025559">
    <property type="entry name" value="Eis_dom"/>
</dbReference>
<dbReference type="Gene3D" id="3.40.630.30">
    <property type="match status" value="2"/>
</dbReference>
<dbReference type="PANTHER" id="PTHR37817:SF1">
    <property type="entry name" value="N-ACETYLTRANSFERASE EIS"/>
    <property type="match status" value="1"/>
</dbReference>
<feature type="domain" description="N-acetyltransferase" evidence="5">
    <location>
        <begin position="17"/>
        <end position="172"/>
    </location>
</feature>
<dbReference type="InterPro" id="IPR051554">
    <property type="entry name" value="Acetyltransferase_Eis"/>
</dbReference>
<feature type="binding site" evidence="4">
    <location>
        <begin position="142"/>
        <end position="143"/>
    </location>
    <ligand>
        <name>acetyl-CoA</name>
        <dbReference type="ChEBI" id="CHEBI:57288"/>
    </ligand>
</feature>